<sequence>MGDAGPTKGTGYRLGVDVGGTFTDVCVFTPEGKTVRTKVPSTSHDQSIGVKNGILKAREELKSLYGWEGQFESIHHGTTVGTNAVLEGKGARTALIVTAGHKDVLSVRRSQIPGGLGAWINFIPPAPIVPLESTVQCHGMMSSTGEIVTPINEAQLREDLVHLKKQKPEAVTISLLNSYQNAAHEKTVAKILREELGSEVEIVCSADVLPEVGEYERTVTASANAIVKPVVKKYLANLSMLLKEDSETIRILKSDGGLTTLDLAGELPVNILMSGPAGGVRGVADVVAKKTKYRNLITLDMGGTSTDCALISDGSPALRRETAVDSLTVRAPSVDVQTVGAGGGSIAQYVELTSTLRVGPESSGANPGPACYGKGGTNATVTDANVVLGYLPDKLLGGAFPLDITAATTAVENVAGQMGLSTDQTAQGIYNLVNERMYNALRNVSVEQGYNPEDFSLVAFGGAGPLHANAVGKLLGAWPVIIPPAPGVLCAQGDATTKLSHEQSASYIKLLTDANPTELWESLQKLKEGCNEVMYKALGTGSSTILTTTFEADLRYKGQALTLSIPFLEEELKLEPAAFVEAVKKRFDAAHEQQFSFSLPSFALEIMRLGAIVTDGSADMEITSIETSGNAGETPPDSAIVSRKMISTEGERVEAIFWDRAKITKCGYKVRGPCVISEMDSNTLILPGFYGEIDSYGNILIHPLESTNLTSDIADLDWNTAQKLVDDSPLIPTLISSSLQSIRNEMDTLMLRCSMSPAIRDQQDEFNVITNKEGKMLVGQFGSFIGQFLESWKGTIEEGDVFVTNDVYEISGAVTHLNDVIVLLPIHYKGDIVGWAANFGHMTDVGGKVPGSMSINATSIFEDGLQIPTVKLYSKGTFNSAMVDVFCRNSRQPDWFRSDLTALVAACRTAATRVCELNERFGPNVYTASCNELLARNRSGIQKLIDTQIGTEPSTFTDFVDDDGQGVGPYAITCTMQKKDGKLVFDFSGTSPQSETSINFYLSTTMFKMFVGYYLLAVFDPFCVVNDGFHDLLDIITPEGSLLRPVRPAALSCRTHFLGRTMDIIQALMGQRSPEYRAAAGFSDSPHFFYSGFKPNGEWYQLYQIGFGGVPARPIGDGPDCHCLFPAIKSVPTEFIELNFPLRIEANESLADTGGAGFYRGGNAQRTLYRFLSTGEFSIHDDRWFTKPWGINGGSPGSRSFKKIYRYSSKDPSNPTVEVLPSKCDHIRVQPNDLLEWVTWGGGGLGDPTTRPPHIVAMEVARKLVTVKGARENYGVVVDGSTFEVDEEATKVRRAEIVGKRGKEYAERVYDRGGTLAELSATCLEETGLPPPRPQWEKDPYGPHVALPYVQEWYKTMREKGDWDLQ</sequence>
<dbReference type="InterPro" id="IPR049517">
    <property type="entry name" value="ACX-like_C"/>
</dbReference>
<comment type="caution">
    <text evidence="6">The sequence shown here is derived from an EMBL/GenBank/DDBJ whole genome shotgun (WGS) entry which is preliminary data.</text>
</comment>
<accession>A0A8H7W018</accession>
<name>A0A8H7W018_9HELO</name>
<dbReference type="PANTHER" id="PTHR11365:SF23">
    <property type="entry name" value="HYPOTHETICAL 5-OXOPROLINASE (EUROFUNG)-RELATED"/>
    <property type="match status" value="1"/>
</dbReference>
<feature type="domain" description="Hydantoinase B/oxoprolinase" evidence="3">
    <location>
        <begin position="734"/>
        <end position="1248"/>
    </location>
</feature>
<evidence type="ECO:0000313" key="7">
    <source>
        <dbReference type="Proteomes" id="UP000664132"/>
    </source>
</evidence>
<dbReference type="InterPro" id="IPR008040">
    <property type="entry name" value="Hydant_A_N"/>
</dbReference>
<evidence type="ECO:0000259" key="4">
    <source>
        <dbReference type="Pfam" id="PF05378"/>
    </source>
</evidence>
<organism evidence="6 7">
    <name type="scientific">Cadophora malorum</name>
    <dbReference type="NCBI Taxonomy" id="108018"/>
    <lineage>
        <taxon>Eukaryota</taxon>
        <taxon>Fungi</taxon>
        <taxon>Dikarya</taxon>
        <taxon>Ascomycota</taxon>
        <taxon>Pezizomycotina</taxon>
        <taxon>Leotiomycetes</taxon>
        <taxon>Helotiales</taxon>
        <taxon>Ploettnerulaceae</taxon>
        <taxon>Cadophora</taxon>
    </lineage>
</organism>
<feature type="domain" description="Hydantoinase A/oxoprolinase" evidence="2">
    <location>
        <begin position="217"/>
        <end position="502"/>
    </location>
</feature>
<protein>
    <recommendedName>
        <fullName evidence="8">Hydantoin utilization protein A</fullName>
    </recommendedName>
</protein>
<feature type="domain" description="Hydantoinase/oxoprolinase N-terminal" evidence="4">
    <location>
        <begin position="13"/>
        <end position="195"/>
    </location>
</feature>
<comment type="similarity">
    <text evidence="1">Belongs to the oxoprolinase family.</text>
</comment>
<dbReference type="Pfam" id="PF01968">
    <property type="entry name" value="Hydantoinase_A"/>
    <property type="match status" value="1"/>
</dbReference>
<evidence type="ECO:0000259" key="3">
    <source>
        <dbReference type="Pfam" id="PF02538"/>
    </source>
</evidence>
<dbReference type="InterPro" id="IPR003692">
    <property type="entry name" value="Hydantoinase_B"/>
</dbReference>
<dbReference type="GO" id="GO:0006749">
    <property type="term" value="P:glutathione metabolic process"/>
    <property type="evidence" value="ECO:0007669"/>
    <property type="project" value="TreeGrafter"/>
</dbReference>
<dbReference type="GO" id="GO:0017168">
    <property type="term" value="F:5-oxoprolinase (ATP-hydrolyzing) activity"/>
    <property type="evidence" value="ECO:0007669"/>
    <property type="project" value="TreeGrafter"/>
</dbReference>
<dbReference type="Pfam" id="PF05378">
    <property type="entry name" value="Hydant_A_N"/>
    <property type="match status" value="1"/>
</dbReference>
<gene>
    <name evidence="6" type="ORF">IFR04_013897</name>
</gene>
<dbReference type="InterPro" id="IPR045079">
    <property type="entry name" value="Oxoprolinase-like"/>
</dbReference>
<dbReference type="Pfam" id="PF02538">
    <property type="entry name" value="Hydantoinase_B"/>
    <property type="match status" value="1"/>
</dbReference>
<dbReference type="OrthoDB" id="5404895at2759"/>
<dbReference type="EMBL" id="JAFJYH010000341">
    <property type="protein sequence ID" value="KAG4412976.1"/>
    <property type="molecule type" value="Genomic_DNA"/>
</dbReference>
<feature type="domain" description="Acetophenone carboxylase-like C-terminal" evidence="5">
    <location>
        <begin position="547"/>
        <end position="695"/>
    </location>
</feature>
<keyword evidence="7" id="KW-1185">Reference proteome</keyword>
<dbReference type="Proteomes" id="UP000664132">
    <property type="component" value="Unassembled WGS sequence"/>
</dbReference>
<dbReference type="PANTHER" id="PTHR11365">
    <property type="entry name" value="5-OXOPROLINASE RELATED"/>
    <property type="match status" value="1"/>
</dbReference>
<reference evidence="6" key="1">
    <citation type="submission" date="2021-02" db="EMBL/GenBank/DDBJ databases">
        <title>Genome sequence Cadophora malorum strain M34.</title>
        <authorList>
            <person name="Stefanovic E."/>
            <person name="Vu D."/>
            <person name="Scully C."/>
            <person name="Dijksterhuis J."/>
            <person name="Roader J."/>
            <person name="Houbraken J."/>
        </authorList>
    </citation>
    <scope>NUCLEOTIDE SEQUENCE</scope>
    <source>
        <strain evidence="6">M34</strain>
    </source>
</reference>
<evidence type="ECO:0000256" key="1">
    <source>
        <dbReference type="ARBA" id="ARBA00010403"/>
    </source>
</evidence>
<dbReference type="InterPro" id="IPR002821">
    <property type="entry name" value="Hydantoinase_A"/>
</dbReference>
<dbReference type="GO" id="GO:0005829">
    <property type="term" value="C:cytosol"/>
    <property type="evidence" value="ECO:0007669"/>
    <property type="project" value="TreeGrafter"/>
</dbReference>
<evidence type="ECO:0008006" key="8">
    <source>
        <dbReference type="Google" id="ProtNLM"/>
    </source>
</evidence>
<evidence type="ECO:0000259" key="5">
    <source>
        <dbReference type="Pfam" id="PF19278"/>
    </source>
</evidence>
<evidence type="ECO:0000313" key="6">
    <source>
        <dbReference type="EMBL" id="KAG4412976.1"/>
    </source>
</evidence>
<dbReference type="Pfam" id="PF19278">
    <property type="entry name" value="Hydant_A_C"/>
    <property type="match status" value="1"/>
</dbReference>
<evidence type="ECO:0000259" key="2">
    <source>
        <dbReference type="Pfam" id="PF01968"/>
    </source>
</evidence>
<proteinExistence type="inferred from homology"/>